<name>A0A150J046_9EURY</name>
<sequence>MYMEIQYIIEKLYSLSDPKSLEGMARFGINTSEALGVSIPKLRLLSKEIGKNHKIALELWALHFHETKILASMIEDPKTLSSEQMENWVRDFNSWDVCDQTCNNLFGKSKLAFSKSFEWCKRDEEFVKRAGFVLMAVLAVHDKARKDEDFFNYFPIIYEGSTDERIYVKKAVNWALRQIGKRNIILNKKAIECAMEIHKINSKSAKWIATDALKELRSTKILDQIKNKNPKVI</sequence>
<accession>A0A150J046</accession>
<gene>
    <name evidence="1" type="ORF">APG11_00654</name>
    <name evidence="2" type="ORF">APG12_00807</name>
</gene>
<evidence type="ECO:0000313" key="2">
    <source>
        <dbReference type="EMBL" id="KYC50475.1"/>
    </source>
</evidence>
<dbReference type="InterPro" id="IPR016024">
    <property type="entry name" value="ARM-type_fold"/>
</dbReference>
<evidence type="ECO:0000313" key="4">
    <source>
        <dbReference type="Proteomes" id="UP000092403"/>
    </source>
</evidence>
<organism evidence="2 4">
    <name type="scientific">Candidatus Methanofastidiosum methylothiophilum</name>
    <dbReference type="NCBI Taxonomy" id="1705564"/>
    <lineage>
        <taxon>Archaea</taxon>
        <taxon>Methanobacteriati</taxon>
        <taxon>Methanobacteriota</taxon>
        <taxon>Stenosarchaea group</taxon>
        <taxon>Candidatus Methanofastidiosia</taxon>
        <taxon>Candidatus Methanofastidiosales</taxon>
        <taxon>Candidatus Methanofastidiosaceae</taxon>
        <taxon>Candidatus Methanofastidiosum</taxon>
    </lineage>
</organism>
<dbReference type="Proteomes" id="UP000091929">
    <property type="component" value="Unassembled WGS sequence"/>
</dbReference>
<dbReference type="EMBL" id="LNJC01000013">
    <property type="protein sequence ID" value="KYC50475.1"/>
    <property type="molecule type" value="Genomic_DNA"/>
</dbReference>
<dbReference type="PATRIC" id="fig|1706437.3.peg.658"/>
<dbReference type="EMBL" id="LNGF01000011">
    <property type="protein sequence ID" value="KYC48084.1"/>
    <property type="molecule type" value="Genomic_DNA"/>
</dbReference>
<reference evidence="3 4" key="1">
    <citation type="journal article" date="2016" name="ISME J.">
        <title>Chasing the elusive Euryarchaeota class WSA2: genomes reveal a uniquely fastidious methyl-reducing methanogen.</title>
        <authorList>
            <person name="Nobu M.K."/>
            <person name="Narihiro T."/>
            <person name="Kuroda K."/>
            <person name="Mei R."/>
            <person name="Liu W.T."/>
        </authorList>
    </citation>
    <scope>NUCLEOTIDE SEQUENCE [LARGE SCALE GENOMIC DNA]</scope>
    <source>
        <strain evidence="1">B15fssc0709_Meth_Bin003</strain>
        <strain evidence="2">BMIXfssc0709_Meth_Bin006</strain>
    </source>
</reference>
<dbReference type="PANTHER" id="PTHR41291:SF1">
    <property type="entry name" value="DNA ALKYLATION REPAIR PROTEIN"/>
    <property type="match status" value="1"/>
</dbReference>
<dbReference type="Proteomes" id="UP000092403">
    <property type="component" value="Unassembled WGS sequence"/>
</dbReference>
<dbReference type="InterPro" id="IPR014825">
    <property type="entry name" value="DNA_alkylation"/>
</dbReference>
<dbReference type="SUPFAM" id="SSF48371">
    <property type="entry name" value="ARM repeat"/>
    <property type="match status" value="1"/>
</dbReference>
<protein>
    <submittedName>
        <fullName evidence="2">DNA alkylation repair enzyme</fullName>
    </submittedName>
</protein>
<dbReference type="Pfam" id="PF08713">
    <property type="entry name" value="DNA_alkylation"/>
    <property type="match status" value="1"/>
</dbReference>
<evidence type="ECO:0000313" key="3">
    <source>
        <dbReference type="Proteomes" id="UP000091929"/>
    </source>
</evidence>
<comment type="caution">
    <text evidence="2">The sequence shown here is derived from an EMBL/GenBank/DDBJ whole genome shotgun (WGS) entry which is preliminary data.</text>
</comment>
<dbReference type="PATRIC" id="fig|1706438.3.peg.811"/>
<dbReference type="PANTHER" id="PTHR41291">
    <property type="entry name" value="DNA ALKYLATION REPAIR PROTEIN"/>
    <property type="match status" value="1"/>
</dbReference>
<dbReference type="AlphaFoldDB" id="A0A150J046"/>
<dbReference type="Gene3D" id="1.25.10.90">
    <property type="match status" value="1"/>
</dbReference>
<accession>A0A150ITV4</accession>
<proteinExistence type="predicted"/>
<evidence type="ECO:0000313" key="1">
    <source>
        <dbReference type="EMBL" id="KYC48084.1"/>
    </source>
</evidence>
<dbReference type="CDD" id="cd06561">
    <property type="entry name" value="AlkD_like"/>
    <property type="match status" value="1"/>
</dbReference>